<name>A0AAV2JMA5_KNICA</name>
<protein>
    <submittedName>
        <fullName evidence="2">Uncharacterized protein</fullName>
    </submittedName>
</protein>
<feature type="region of interest" description="Disordered" evidence="1">
    <location>
        <begin position="50"/>
        <end position="111"/>
    </location>
</feature>
<gene>
    <name evidence="2" type="ORF">KC01_LOCUS9794</name>
</gene>
<dbReference type="EMBL" id="OZ035835">
    <property type="protein sequence ID" value="CAL1578672.1"/>
    <property type="molecule type" value="Genomic_DNA"/>
</dbReference>
<evidence type="ECO:0000313" key="2">
    <source>
        <dbReference type="EMBL" id="CAL1578672.1"/>
    </source>
</evidence>
<dbReference type="Proteomes" id="UP001497482">
    <property type="component" value="Chromosome 13"/>
</dbReference>
<organism evidence="2 3">
    <name type="scientific">Knipowitschia caucasica</name>
    <name type="common">Caucasian dwarf goby</name>
    <name type="synonym">Pomatoschistus caucasicus</name>
    <dbReference type="NCBI Taxonomy" id="637954"/>
    <lineage>
        <taxon>Eukaryota</taxon>
        <taxon>Metazoa</taxon>
        <taxon>Chordata</taxon>
        <taxon>Craniata</taxon>
        <taxon>Vertebrata</taxon>
        <taxon>Euteleostomi</taxon>
        <taxon>Actinopterygii</taxon>
        <taxon>Neopterygii</taxon>
        <taxon>Teleostei</taxon>
        <taxon>Neoteleostei</taxon>
        <taxon>Acanthomorphata</taxon>
        <taxon>Gobiaria</taxon>
        <taxon>Gobiiformes</taxon>
        <taxon>Gobioidei</taxon>
        <taxon>Gobiidae</taxon>
        <taxon>Gobiinae</taxon>
        <taxon>Knipowitschia</taxon>
    </lineage>
</organism>
<keyword evidence="3" id="KW-1185">Reference proteome</keyword>
<feature type="region of interest" description="Disordered" evidence="1">
    <location>
        <begin position="165"/>
        <end position="186"/>
    </location>
</feature>
<feature type="compositionally biased region" description="Basic and acidic residues" evidence="1">
    <location>
        <begin position="13"/>
        <end position="36"/>
    </location>
</feature>
<sequence>MRVSGGESPPVQTEERVHGVQTGKERVTQVQRGREYTVADRRAPKPITQVQVGGESSHVLTGGERCQEERGREYTVQTVERGTGAEGGEKVSEEKIPQVRGGGGELYTGARGGRERVHWCSRWRRSYRCRRGESTTGCRRERECTQVADGGERCLEEKSVTQSADGKLRVHRVQTGERGTQVPRRG</sequence>
<dbReference type="AlphaFoldDB" id="A0AAV2JMA5"/>
<accession>A0AAV2JMA5</accession>
<proteinExistence type="predicted"/>
<feature type="compositionally biased region" description="Basic and acidic residues" evidence="1">
    <location>
        <begin position="87"/>
        <end position="97"/>
    </location>
</feature>
<feature type="region of interest" description="Disordered" evidence="1">
    <location>
        <begin position="1"/>
        <end position="36"/>
    </location>
</feature>
<reference evidence="2 3" key="1">
    <citation type="submission" date="2024-04" db="EMBL/GenBank/DDBJ databases">
        <authorList>
            <person name="Waldvogel A.-M."/>
            <person name="Schoenle A."/>
        </authorList>
    </citation>
    <scope>NUCLEOTIDE SEQUENCE [LARGE SCALE GENOMIC DNA]</scope>
</reference>
<evidence type="ECO:0000256" key="1">
    <source>
        <dbReference type="SAM" id="MobiDB-lite"/>
    </source>
</evidence>
<evidence type="ECO:0000313" key="3">
    <source>
        <dbReference type="Proteomes" id="UP001497482"/>
    </source>
</evidence>